<keyword evidence="3" id="KW-1185">Reference proteome</keyword>
<proteinExistence type="predicted"/>
<comment type="caution">
    <text evidence="2">The sequence shown here is derived from an EMBL/GenBank/DDBJ whole genome shotgun (WGS) entry which is preliminary data.</text>
</comment>
<accession>A0A2A9FCP8</accession>
<feature type="compositionally biased region" description="Low complexity" evidence="1">
    <location>
        <begin position="239"/>
        <end position="253"/>
    </location>
</feature>
<evidence type="ECO:0000313" key="2">
    <source>
        <dbReference type="EMBL" id="PFG48195.1"/>
    </source>
</evidence>
<dbReference type="EMBL" id="PDJK01000002">
    <property type="protein sequence ID" value="PFG48195.1"/>
    <property type="molecule type" value="Genomic_DNA"/>
</dbReference>
<evidence type="ECO:0000256" key="1">
    <source>
        <dbReference type="SAM" id="MobiDB-lite"/>
    </source>
</evidence>
<feature type="region of interest" description="Disordered" evidence="1">
    <location>
        <begin position="349"/>
        <end position="399"/>
    </location>
</feature>
<reference evidence="2 3" key="1">
    <citation type="submission" date="2017-10" db="EMBL/GenBank/DDBJ databases">
        <title>Sequencing the genomes of 1000 actinobacteria strains.</title>
        <authorList>
            <person name="Klenk H.-P."/>
        </authorList>
    </citation>
    <scope>NUCLEOTIDE SEQUENCE [LARGE SCALE GENOMIC DNA]</scope>
    <source>
        <strain evidence="2 3">DSM 46092</strain>
    </source>
</reference>
<name>A0A2A9FCP8_9PSEU</name>
<protein>
    <submittedName>
        <fullName evidence="2">Uncharacterized protein</fullName>
    </submittedName>
</protein>
<feature type="region of interest" description="Disordered" evidence="1">
    <location>
        <begin position="1"/>
        <end position="106"/>
    </location>
</feature>
<sequence length="419" mass="46845">MPVPRPWRLHSARPGDLHRWRARPGPPAPAPPHLVRHGRRTLRPRPVPRGRRAPAPCRARRGAAARLHSRARPGTRTLPVLRSRRRASRGGPQRRPVRTGAELPRRRQVVTRRARWAVILQAAARGTRLLMNPRVAQLVALRAWPVRPLVRWAPRPAPPGRGVVARAPPRAGRSRIPATPRVVPARPRLVIRRSRRPSIPQVFRPLVRAARRAPTPSIRQAVQLRRQVARRARTPPVPQAAQPPARRATRLQAGQRPAVRRAPRSVQRARLQVPRPAVWVAPRTAASPSRPSPNPSAIRATSRATVRSPVARRARSRGPAAEVRRSPRRVVSVGRRAGRWRPVVRAGIRAGGPGRARRRCSGMRRGRPAGPVPIPRCRSRVSRGRPRRTSSVSTDSQARKVWPVRKVRAFRQACQARAA</sequence>
<evidence type="ECO:0000313" key="3">
    <source>
        <dbReference type="Proteomes" id="UP000243542"/>
    </source>
</evidence>
<feature type="compositionally biased region" description="Basic residues" evidence="1">
    <location>
        <begin position="34"/>
        <end position="73"/>
    </location>
</feature>
<dbReference type="AlphaFoldDB" id="A0A2A9FCP8"/>
<feature type="region of interest" description="Disordered" evidence="1">
    <location>
        <begin position="227"/>
        <end position="329"/>
    </location>
</feature>
<feature type="compositionally biased region" description="Basic residues" evidence="1">
    <location>
        <begin position="355"/>
        <end position="367"/>
    </location>
</feature>
<gene>
    <name evidence="2" type="ORF">ATK36_3271</name>
</gene>
<dbReference type="Proteomes" id="UP000243542">
    <property type="component" value="Unassembled WGS sequence"/>
</dbReference>
<feature type="compositionally biased region" description="Basic residues" evidence="1">
    <location>
        <begin position="377"/>
        <end position="388"/>
    </location>
</feature>
<feature type="compositionally biased region" description="Low complexity" evidence="1">
    <location>
        <begin position="281"/>
        <end position="309"/>
    </location>
</feature>
<organism evidence="2 3">
    <name type="scientific">Amycolatopsis sulphurea</name>
    <dbReference type="NCBI Taxonomy" id="76022"/>
    <lineage>
        <taxon>Bacteria</taxon>
        <taxon>Bacillati</taxon>
        <taxon>Actinomycetota</taxon>
        <taxon>Actinomycetes</taxon>
        <taxon>Pseudonocardiales</taxon>
        <taxon>Pseudonocardiaceae</taxon>
        <taxon>Amycolatopsis</taxon>
    </lineage>
</organism>